<reference evidence="1" key="1">
    <citation type="submission" date="2018-05" db="EMBL/GenBank/DDBJ databases">
        <authorList>
            <person name="Lanie J.A."/>
            <person name="Ng W.-L."/>
            <person name="Kazmierczak K.M."/>
            <person name="Andrzejewski T.M."/>
            <person name="Davidsen T.M."/>
            <person name="Wayne K.J."/>
            <person name="Tettelin H."/>
            <person name="Glass J.I."/>
            <person name="Rusch D."/>
            <person name="Podicherti R."/>
            <person name="Tsui H.-C.T."/>
            <person name="Winkler M.E."/>
        </authorList>
    </citation>
    <scope>NUCLEOTIDE SEQUENCE</scope>
</reference>
<accession>A0A382CXL6</accession>
<name>A0A382CXL6_9ZZZZ</name>
<evidence type="ECO:0000313" key="1">
    <source>
        <dbReference type="EMBL" id="SVB30562.1"/>
    </source>
</evidence>
<sequence>MTQKEFQEGTNEEAVVIGIQGIWKTAVCRKCTARENRLRD</sequence>
<proteinExistence type="predicted"/>
<feature type="non-terminal residue" evidence="1">
    <location>
        <position position="40"/>
    </location>
</feature>
<protein>
    <submittedName>
        <fullName evidence="1">Uncharacterized protein</fullName>
    </submittedName>
</protein>
<dbReference type="AlphaFoldDB" id="A0A382CXL6"/>
<dbReference type="EMBL" id="UINC01036500">
    <property type="protein sequence ID" value="SVB30562.1"/>
    <property type="molecule type" value="Genomic_DNA"/>
</dbReference>
<gene>
    <name evidence="1" type="ORF">METZ01_LOCUS183416</name>
</gene>
<organism evidence="1">
    <name type="scientific">marine metagenome</name>
    <dbReference type="NCBI Taxonomy" id="408172"/>
    <lineage>
        <taxon>unclassified sequences</taxon>
        <taxon>metagenomes</taxon>
        <taxon>ecological metagenomes</taxon>
    </lineage>
</organism>